<accession>A0A2M6XUT9</accession>
<evidence type="ECO:0000313" key="2">
    <source>
        <dbReference type="EMBL" id="PIU15905.1"/>
    </source>
</evidence>
<proteinExistence type="predicted"/>
<dbReference type="EMBL" id="PEXQ01000026">
    <property type="protein sequence ID" value="PIU15905.1"/>
    <property type="molecule type" value="Genomic_DNA"/>
</dbReference>
<protein>
    <submittedName>
        <fullName evidence="2">Uncharacterized protein</fullName>
    </submittedName>
</protein>
<keyword evidence="1" id="KW-0175">Coiled coil</keyword>
<comment type="caution">
    <text evidence="2">The sequence shown here is derived from an EMBL/GenBank/DDBJ whole genome shotgun (WGS) entry which is preliminary data.</text>
</comment>
<feature type="coiled-coil region" evidence="1">
    <location>
        <begin position="22"/>
        <end position="56"/>
    </location>
</feature>
<reference evidence="3" key="1">
    <citation type="submission" date="2017-09" db="EMBL/GenBank/DDBJ databases">
        <title>Depth-based differentiation of microbial function through sediment-hosted aquifers and enrichment of novel symbionts in the deep terrestrial subsurface.</title>
        <authorList>
            <person name="Probst A.J."/>
            <person name="Ladd B."/>
            <person name="Jarett J.K."/>
            <person name="Geller-Mcgrath D.E."/>
            <person name="Sieber C.M.K."/>
            <person name="Emerson J.B."/>
            <person name="Anantharaman K."/>
            <person name="Thomas B.C."/>
            <person name="Malmstrom R."/>
            <person name="Stieglmeier M."/>
            <person name="Klingl A."/>
            <person name="Woyke T."/>
            <person name="Ryan C.M."/>
            <person name="Banfield J.F."/>
        </authorList>
    </citation>
    <scope>NUCLEOTIDE SEQUENCE [LARGE SCALE GENOMIC DNA]</scope>
</reference>
<dbReference type="Proteomes" id="UP000229784">
    <property type="component" value="Unassembled WGS sequence"/>
</dbReference>
<evidence type="ECO:0000313" key="3">
    <source>
        <dbReference type="Proteomes" id="UP000229784"/>
    </source>
</evidence>
<name>A0A2M6XUT9_9BACT</name>
<evidence type="ECO:0000256" key="1">
    <source>
        <dbReference type="SAM" id="Coils"/>
    </source>
</evidence>
<sequence>MLPVLKEAYLSQIESRGRSLNYQEKENIRRDLESLLQEFRELKEKAKDQKVDIKKVEEWKKRASKLWN</sequence>
<gene>
    <name evidence="2" type="ORF">COT20_01075</name>
</gene>
<organism evidence="2 3">
    <name type="scientific">bacterium (Candidatus Gribaldobacteria) CG08_land_8_20_14_0_20_39_15</name>
    <dbReference type="NCBI Taxonomy" id="2014273"/>
    <lineage>
        <taxon>Bacteria</taxon>
        <taxon>Candidatus Gribaldobacteria</taxon>
    </lineage>
</organism>
<dbReference type="AlphaFoldDB" id="A0A2M6XUT9"/>